<dbReference type="Pfam" id="PF00989">
    <property type="entry name" value="PAS"/>
    <property type="match status" value="1"/>
</dbReference>
<dbReference type="InterPro" id="IPR043128">
    <property type="entry name" value="Rev_trsase/Diguanyl_cyclase"/>
</dbReference>
<dbReference type="InterPro" id="IPR003018">
    <property type="entry name" value="GAF"/>
</dbReference>
<dbReference type="Proteomes" id="UP001595462">
    <property type="component" value="Unassembled WGS sequence"/>
</dbReference>
<dbReference type="SUPFAM" id="SSF141868">
    <property type="entry name" value="EAL domain-like"/>
    <property type="match status" value="1"/>
</dbReference>
<dbReference type="SMART" id="SM00091">
    <property type="entry name" value="PAS"/>
    <property type="match status" value="2"/>
</dbReference>
<name>A0ABV7EUQ2_9GAMM</name>
<dbReference type="Pfam" id="PF01590">
    <property type="entry name" value="GAF"/>
    <property type="match status" value="1"/>
</dbReference>
<proteinExistence type="predicted"/>
<dbReference type="InterPro" id="IPR013767">
    <property type="entry name" value="PAS_fold"/>
</dbReference>
<dbReference type="SMART" id="SM00086">
    <property type="entry name" value="PAC"/>
    <property type="match status" value="2"/>
</dbReference>
<protein>
    <submittedName>
        <fullName evidence="3">EAL domain-containing protein</fullName>
    </submittedName>
</protein>
<reference evidence="4" key="1">
    <citation type="journal article" date="2019" name="Int. J. Syst. Evol. Microbiol.">
        <title>The Global Catalogue of Microorganisms (GCM) 10K type strain sequencing project: providing services to taxonomists for standard genome sequencing and annotation.</title>
        <authorList>
            <consortium name="The Broad Institute Genomics Platform"/>
            <consortium name="The Broad Institute Genome Sequencing Center for Infectious Disease"/>
            <person name="Wu L."/>
            <person name="Ma J."/>
        </authorList>
    </citation>
    <scope>NUCLEOTIDE SEQUENCE [LARGE SCALE GENOMIC DNA]</scope>
    <source>
        <strain evidence="4">KCTC 52640</strain>
    </source>
</reference>
<dbReference type="Gene3D" id="3.30.450.40">
    <property type="match status" value="1"/>
</dbReference>
<dbReference type="PANTHER" id="PTHR44757">
    <property type="entry name" value="DIGUANYLATE CYCLASE DGCP"/>
    <property type="match status" value="1"/>
</dbReference>
<dbReference type="SMART" id="SM00065">
    <property type="entry name" value="GAF"/>
    <property type="match status" value="1"/>
</dbReference>
<dbReference type="NCBIfam" id="TIGR00229">
    <property type="entry name" value="sensory_box"/>
    <property type="match status" value="2"/>
</dbReference>
<dbReference type="SUPFAM" id="SSF55781">
    <property type="entry name" value="GAF domain-like"/>
    <property type="match status" value="1"/>
</dbReference>
<dbReference type="SMART" id="SM00267">
    <property type="entry name" value="GGDEF"/>
    <property type="match status" value="1"/>
</dbReference>
<dbReference type="InterPro" id="IPR000014">
    <property type="entry name" value="PAS"/>
</dbReference>
<accession>A0ABV7EUQ2</accession>
<sequence length="858" mass="96106">MTASQSTDDCDGLIDKLSRERFERFDLALARITQVAATILRVDRVSIWFFSHEFRRLNRVQTYPTLDAGPDRETFSLDVSLRPEYSQKLASDSVFRMADSAHLSARQGDDFSAYLRKLEVHALLDAAIVIDDELAGVLCHEHNQPRAWTDTERDYARRLAEIAATAITVERRRSSTALGQRFRLLVERSVDAIAMASAQGVLEYLNPAARALLGLARDEPLLGQPLTDFLHPSNRERMLRSVFPTARENGSWTGRVRLITRQSELFEATVVFNVYRGGDGEIEYMGCTIRDLSQQIDVERRVAEVHARYEATLAQSGDSLFQIDTCTLSVNAADSQFEHLLGYSPNRQTTLTLYDLSEELPEDVHARVLRTLEDGHLLCGERRLRHADGGWVDVEMSMIRIDTEAGEGVSVRIRDIRELVRRRQETEHLAYYDPLTGLANNNLLRERADAMLAASLSTGRGVGFILLQIDRWQRIFDIQGYQIAESLIRQAGTRVKKAFAGHEVTLARVLGGVEIGILFDAGKETEADLVDIAHAAFSELFRADGDALQMNVRSGSAKAPLHAVNFKDLTKRAGIALRTAHRRRLAHCSYDPTQSSRIHDEHLLEEDLRQAIGTPELMLRYQPIRTAAQEDRWFAVEALLRWNHPKLGALPPSDFIPLAEESRLIIALDWAVLEHAMRAAAAWQGKLADTMLSVNISAITLMNGDLSSLVQDALQTSGLAPERLCLEVTETAIMLDRVRAAERLRVVHALGVCIALDDFGTGYSSLAYLKDLPVDVLKIDRDFVRGIGTDKRDERAIKTVIELGHDLGLTVLAEGVETRAQLDWLVAMDIDFVQGFHIGLPMMNDDLQHTPPALDTWN</sequence>
<feature type="domain" description="EAL" evidence="2">
    <location>
        <begin position="601"/>
        <end position="855"/>
    </location>
</feature>
<gene>
    <name evidence="3" type="ORF">ACFOSU_15735</name>
</gene>
<dbReference type="Pfam" id="PF00563">
    <property type="entry name" value="EAL"/>
    <property type="match status" value="1"/>
</dbReference>
<dbReference type="Gene3D" id="3.20.20.450">
    <property type="entry name" value="EAL domain"/>
    <property type="match status" value="1"/>
</dbReference>
<dbReference type="RefSeq" id="WP_380690889.1">
    <property type="nucleotide sequence ID" value="NZ_JBHRSS010000008.1"/>
</dbReference>
<dbReference type="Pfam" id="PF00990">
    <property type="entry name" value="GGDEF"/>
    <property type="match status" value="1"/>
</dbReference>
<dbReference type="PROSITE" id="PS50883">
    <property type="entry name" value="EAL"/>
    <property type="match status" value="1"/>
</dbReference>
<feature type="domain" description="PAS" evidence="1">
    <location>
        <begin position="178"/>
        <end position="250"/>
    </location>
</feature>
<dbReference type="Gene3D" id="3.30.70.270">
    <property type="match status" value="1"/>
</dbReference>
<dbReference type="InterPro" id="IPR001633">
    <property type="entry name" value="EAL_dom"/>
</dbReference>
<dbReference type="PANTHER" id="PTHR44757:SF2">
    <property type="entry name" value="BIOFILM ARCHITECTURE MAINTENANCE PROTEIN MBAA"/>
    <property type="match status" value="1"/>
</dbReference>
<dbReference type="CDD" id="cd00130">
    <property type="entry name" value="PAS"/>
    <property type="match status" value="2"/>
</dbReference>
<dbReference type="InterPro" id="IPR000160">
    <property type="entry name" value="GGDEF_dom"/>
</dbReference>
<dbReference type="EMBL" id="JBHRSS010000008">
    <property type="protein sequence ID" value="MFC3105332.1"/>
    <property type="molecule type" value="Genomic_DNA"/>
</dbReference>
<dbReference type="InterPro" id="IPR029016">
    <property type="entry name" value="GAF-like_dom_sf"/>
</dbReference>
<comment type="caution">
    <text evidence="3">The sequence shown here is derived from an EMBL/GenBank/DDBJ whole genome shotgun (WGS) entry which is preliminary data.</text>
</comment>
<dbReference type="InterPro" id="IPR035919">
    <property type="entry name" value="EAL_sf"/>
</dbReference>
<dbReference type="SMART" id="SM00052">
    <property type="entry name" value="EAL"/>
    <property type="match status" value="1"/>
</dbReference>
<keyword evidence="4" id="KW-1185">Reference proteome</keyword>
<organism evidence="3 4">
    <name type="scientific">Salinisphaera aquimarina</name>
    <dbReference type="NCBI Taxonomy" id="2094031"/>
    <lineage>
        <taxon>Bacteria</taxon>
        <taxon>Pseudomonadati</taxon>
        <taxon>Pseudomonadota</taxon>
        <taxon>Gammaproteobacteria</taxon>
        <taxon>Salinisphaerales</taxon>
        <taxon>Salinisphaeraceae</taxon>
        <taxon>Salinisphaera</taxon>
    </lineage>
</organism>
<evidence type="ECO:0000259" key="1">
    <source>
        <dbReference type="PROSITE" id="PS50112"/>
    </source>
</evidence>
<dbReference type="InterPro" id="IPR029787">
    <property type="entry name" value="Nucleotide_cyclase"/>
</dbReference>
<dbReference type="SUPFAM" id="SSF55785">
    <property type="entry name" value="PYP-like sensor domain (PAS domain)"/>
    <property type="match status" value="2"/>
</dbReference>
<dbReference type="Gene3D" id="3.30.450.20">
    <property type="entry name" value="PAS domain"/>
    <property type="match status" value="2"/>
</dbReference>
<dbReference type="SUPFAM" id="SSF55073">
    <property type="entry name" value="Nucleotide cyclase"/>
    <property type="match status" value="1"/>
</dbReference>
<dbReference type="InterPro" id="IPR001610">
    <property type="entry name" value="PAC"/>
</dbReference>
<dbReference type="InterPro" id="IPR035965">
    <property type="entry name" value="PAS-like_dom_sf"/>
</dbReference>
<dbReference type="CDD" id="cd01948">
    <property type="entry name" value="EAL"/>
    <property type="match status" value="1"/>
</dbReference>
<dbReference type="InterPro" id="IPR052155">
    <property type="entry name" value="Biofilm_reg_signaling"/>
</dbReference>
<evidence type="ECO:0000259" key="2">
    <source>
        <dbReference type="PROSITE" id="PS50883"/>
    </source>
</evidence>
<evidence type="ECO:0000313" key="4">
    <source>
        <dbReference type="Proteomes" id="UP001595462"/>
    </source>
</evidence>
<dbReference type="NCBIfam" id="TIGR00254">
    <property type="entry name" value="GGDEF"/>
    <property type="match status" value="1"/>
</dbReference>
<dbReference type="PROSITE" id="PS50112">
    <property type="entry name" value="PAS"/>
    <property type="match status" value="1"/>
</dbReference>
<evidence type="ECO:0000313" key="3">
    <source>
        <dbReference type="EMBL" id="MFC3105332.1"/>
    </source>
</evidence>